<dbReference type="EMBL" id="LWAE01000008">
    <property type="protein sequence ID" value="KZL89530.1"/>
    <property type="molecule type" value="Genomic_DNA"/>
</dbReference>
<protein>
    <submittedName>
        <fullName evidence="2">Bifunctional ligase/repressor BirA</fullName>
        <ecNumber evidence="2">6.3.4.15</ecNumber>
    </submittedName>
</protein>
<feature type="domain" description="Biotin protein ligase C-terminal" evidence="1">
    <location>
        <begin position="25"/>
        <end position="71"/>
    </location>
</feature>
<accession>A0A162R710</accession>
<keyword evidence="3" id="KW-1185">Reference proteome</keyword>
<evidence type="ECO:0000313" key="2">
    <source>
        <dbReference type="EMBL" id="KZL89530.1"/>
    </source>
</evidence>
<gene>
    <name evidence="2" type="primary">birA_1</name>
    <name evidence="2" type="ORF">CLMAG_50210</name>
</gene>
<dbReference type="Proteomes" id="UP000076603">
    <property type="component" value="Unassembled WGS sequence"/>
</dbReference>
<dbReference type="GO" id="GO:0004077">
    <property type="term" value="F:biotin--[biotin carboxyl-carrier protein] ligase activity"/>
    <property type="evidence" value="ECO:0007669"/>
    <property type="project" value="UniProtKB-EC"/>
</dbReference>
<dbReference type="Pfam" id="PF02237">
    <property type="entry name" value="BPL_C"/>
    <property type="match status" value="1"/>
</dbReference>
<evidence type="ECO:0000259" key="1">
    <source>
        <dbReference type="Pfam" id="PF02237"/>
    </source>
</evidence>
<proteinExistence type="predicted"/>
<dbReference type="AlphaFoldDB" id="A0A162R710"/>
<reference evidence="2 3" key="1">
    <citation type="submission" date="2016-04" db="EMBL/GenBank/DDBJ databases">
        <title>Genome sequence of Clostridium magnum DSM 2767.</title>
        <authorList>
            <person name="Poehlein A."/>
            <person name="Uhlig R."/>
            <person name="Fischer R."/>
            <person name="Bahl H."/>
            <person name="Daniel R."/>
        </authorList>
    </citation>
    <scope>NUCLEOTIDE SEQUENCE [LARGE SCALE GENOMIC DNA]</scope>
    <source>
        <strain evidence="2 3">DSM 2767</strain>
    </source>
</reference>
<sequence>MYDEFEKNESINTSVRICKESSILIGKEVRIINRGKESIGKAIDLNDEGELLVQFSDGRVEKIISGEISVRGLNGYV</sequence>
<dbReference type="PATRIC" id="fig|1121326.3.peg.5085"/>
<dbReference type="STRING" id="1121326.CLMAG_50210"/>
<keyword evidence="2" id="KW-0436">Ligase</keyword>
<name>A0A162R710_9CLOT</name>
<dbReference type="EC" id="6.3.4.15" evidence="2"/>
<dbReference type="InterPro" id="IPR003142">
    <property type="entry name" value="BPL_C"/>
</dbReference>
<dbReference type="InterPro" id="IPR008988">
    <property type="entry name" value="Transcriptional_repressor_C"/>
</dbReference>
<comment type="caution">
    <text evidence="2">The sequence shown here is derived from an EMBL/GenBank/DDBJ whole genome shotgun (WGS) entry which is preliminary data.</text>
</comment>
<organism evidence="2 3">
    <name type="scientific">Clostridium magnum DSM 2767</name>
    <dbReference type="NCBI Taxonomy" id="1121326"/>
    <lineage>
        <taxon>Bacteria</taxon>
        <taxon>Bacillati</taxon>
        <taxon>Bacillota</taxon>
        <taxon>Clostridia</taxon>
        <taxon>Eubacteriales</taxon>
        <taxon>Clostridiaceae</taxon>
        <taxon>Clostridium</taxon>
    </lineage>
</organism>
<evidence type="ECO:0000313" key="3">
    <source>
        <dbReference type="Proteomes" id="UP000076603"/>
    </source>
</evidence>
<dbReference type="SUPFAM" id="SSF50037">
    <property type="entry name" value="C-terminal domain of transcriptional repressors"/>
    <property type="match status" value="1"/>
</dbReference>
<dbReference type="Gene3D" id="2.30.30.100">
    <property type="match status" value="1"/>
</dbReference>